<dbReference type="Gene3D" id="3.40.50.1240">
    <property type="entry name" value="Phosphoglycerate mutase-like"/>
    <property type="match status" value="1"/>
</dbReference>
<evidence type="ECO:0000313" key="1">
    <source>
        <dbReference type="EMBL" id="CAB0150290.1"/>
    </source>
</evidence>
<evidence type="ECO:0000313" key="2">
    <source>
        <dbReference type="Proteomes" id="UP000481517"/>
    </source>
</evidence>
<dbReference type="Proteomes" id="UP000481517">
    <property type="component" value="Unassembled WGS sequence"/>
</dbReference>
<dbReference type="SMART" id="SM00855">
    <property type="entry name" value="PGAM"/>
    <property type="match status" value="1"/>
</dbReference>
<organism evidence="1 2">
    <name type="scientific">Pseudidiomarina piscicola</name>
    <dbReference type="NCBI Taxonomy" id="2614830"/>
    <lineage>
        <taxon>Bacteria</taxon>
        <taxon>Pseudomonadati</taxon>
        <taxon>Pseudomonadota</taxon>
        <taxon>Gammaproteobacteria</taxon>
        <taxon>Alteromonadales</taxon>
        <taxon>Idiomarinaceae</taxon>
        <taxon>Pseudidiomarina</taxon>
    </lineage>
</organism>
<dbReference type="SUPFAM" id="SSF53254">
    <property type="entry name" value="Phosphoglycerate mutase-like"/>
    <property type="match status" value="1"/>
</dbReference>
<dbReference type="AlphaFoldDB" id="A0A6S6WIR5"/>
<keyword evidence="2" id="KW-1185">Reference proteome</keyword>
<accession>A0A6S6WIR5</accession>
<dbReference type="Pfam" id="PF00300">
    <property type="entry name" value="His_Phos_1"/>
    <property type="match status" value="1"/>
</dbReference>
<proteinExistence type="predicted"/>
<dbReference type="EC" id="3.1.3.3" evidence="1"/>
<protein>
    <submittedName>
        <fullName evidence="1">Phosphoserine phosphatase 1</fullName>
        <ecNumber evidence="1">3.1.3.3</ecNumber>
    </submittedName>
</protein>
<dbReference type="CDD" id="cd07067">
    <property type="entry name" value="HP_PGM_like"/>
    <property type="match status" value="1"/>
</dbReference>
<gene>
    <name evidence="1" type="primary">pspA_2</name>
    <name evidence="1" type="ORF">PSI9734_00843</name>
</gene>
<reference evidence="1 2" key="1">
    <citation type="submission" date="2020-02" db="EMBL/GenBank/DDBJ databases">
        <authorList>
            <person name="Rodrigo-Torres L."/>
            <person name="Arahal R. D."/>
            <person name="Lucena T."/>
        </authorList>
    </citation>
    <scope>NUCLEOTIDE SEQUENCE [LARGE SCALE GENOMIC DNA]</scope>
    <source>
        <strain evidence="1 2">CECT 9734</strain>
    </source>
</reference>
<name>A0A6S6WIR5_9GAMM</name>
<sequence>MKPSLVLVILMCIEIIGSQVVMAQDFSVFVVRHAEKTVETSNPSLSEKGVIRAKVLAEMLSKSNLEAVYSTPFKRTEQTVAPLASALNLSVQNYPAGGGEALAEQLKQAGQSALVVGHSNTVPAIVRALGMEVENLTEKDYGDLFIVQFHNGQAQLIRLMIPMP</sequence>
<dbReference type="InterPro" id="IPR013078">
    <property type="entry name" value="His_Pase_superF_clade-1"/>
</dbReference>
<dbReference type="InterPro" id="IPR029033">
    <property type="entry name" value="His_PPase_superfam"/>
</dbReference>
<keyword evidence="1" id="KW-0378">Hydrolase</keyword>
<dbReference type="EMBL" id="CADCXY010000001">
    <property type="protein sequence ID" value="CAB0150290.1"/>
    <property type="molecule type" value="Genomic_DNA"/>
</dbReference>
<dbReference type="GO" id="GO:0016787">
    <property type="term" value="F:hydrolase activity"/>
    <property type="evidence" value="ECO:0007669"/>
    <property type="project" value="UniProtKB-KW"/>
</dbReference>